<dbReference type="EMBL" id="RQZG01000004">
    <property type="protein sequence ID" value="RRD06126.1"/>
    <property type="molecule type" value="Genomic_DNA"/>
</dbReference>
<dbReference type="GO" id="GO:0005886">
    <property type="term" value="C:plasma membrane"/>
    <property type="evidence" value="ECO:0007669"/>
    <property type="project" value="TreeGrafter"/>
</dbReference>
<feature type="transmembrane region" description="Helical" evidence="1">
    <location>
        <begin position="187"/>
        <end position="207"/>
    </location>
</feature>
<dbReference type="AlphaFoldDB" id="A0A3P1TB73"/>
<dbReference type="PANTHER" id="PTHR11328">
    <property type="entry name" value="MAJOR FACILITATOR SUPERFAMILY DOMAIN-CONTAINING PROTEIN"/>
    <property type="match status" value="1"/>
</dbReference>
<dbReference type="SUPFAM" id="SSF103473">
    <property type="entry name" value="MFS general substrate transporter"/>
    <property type="match status" value="1"/>
</dbReference>
<accession>A0A3P1TB73</accession>
<dbReference type="OrthoDB" id="181905at2"/>
<feature type="transmembrane region" description="Helical" evidence="1">
    <location>
        <begin position="379"/>
        <end position="397"/>
    </location>
</feature>
<dbReference type="InterPro" id="IPR036259">
    <property type="entry name" value="MFS_trans_sf"/>
</dbReference>
<dbReference type="InterPro" id="IPR039672">
    <property type="entry name" value="MFS_2"/>
</dbReference>
<dbReference type="Gene3D" id="1.20.1250.20">
    <property type="entry name" value="MFS general substrate transporter like domains"/>
    <property type="match status" value="1"/>
</dbReference>
<keyword evidence="1" id="KW-0812">Transmembrane</keyword>
<protein>
    <submittedName>
        <fullName evidence="2">MFS transporter</fullName>
    </submittedName>
</protein>
<dbReference type="NCBIfam" id="TIGR00792">
    <property type="entry name" value="gph"/>
    <property type="match status" value="1"/>
</dbReference>
<dbReference type="GO" id="GO:0008643">
    <property type="term" value="P:carbohydrate transport"/>
    <property type="evidence" value="ECO:0007669"/>
    <property type="project" value="InterPro"/>
</dbReference>
<dbReference type="Pfam" id="PF13347">
    <property type="entry name" value="MFS_2"/>
    <property type="match status" value="1"/>
</dbReference>
<dbReference type="InterPro" id="IPR001927">
    <property type="entry name" value="Na/Gal_symport"/>
</dbReference>
<comment type="caution">
    <text evidence="2">The sequence shown here is derived from an EMBL/GenBank/DDBJ whole genome shotgun (WGS) entry which is preliminary data.</text>
</comment>
<dbReference type="Proteomes" id="UP000280819">
    <property type="component" value="Unassembled WGS sequence"/>
</dbReference>
<feature type="transmembrane region" description="Helical" evidence="1">
    <location>
        <begin position="275"/>
        <end position="293"/>
    </location>
</feature>
<dbReference type="GO" id="GO:0015293">
    <property type="term" value="F:symporter activity"/>
    <property type="evidence" value="ECO:0007669"/>
    <property type="project" value="InterPro"/>
</dbReference>
<feature type="transmembrane region" description="Helical" evidence="1">
    <location>
        <begin position="417"/>
        <end position="441"/>
    </location>
</feature>
<keyword evidence="1" id="KW-0472">Membrane</keyword>
<feature type="transmembrane region" description="Helical" evidence="1">
    <location>
        <begin position="237"/>
        <end position="263"/>
    </location>
</feature>
<name>A0A3P1TB73_9ACTN</name>
<evidence type="ECO:0000256" key="1">
    <source>
        <dbReference type="SAM" id="Phobius"/>
    </source>
</evidence>
<organism evidence="2 3">
    <name type="scientific">Arachnia propionica</name>
    <dbReference type="NCBI Taxonomy" id="1750"/>
    <lineage>
        <taxon>Bacteria</taxon>
        <taxon>Bacillati</taxon>
        <taxon>Actinomycetota</taxon>
        <taxon>Actinomycetes</taxon>
        <taxon>Propionibacteriales</taxon>
        <taxon>Propionibacteriaceae</taxon>
        <taxon>Arachnia</taxon>
    </lineage>
</organism>
<proteinExistence type="predicted"/>
<keyword evidence="1" id="KW-1133">Transmembrane helix</keyword>
<feature type="transmembrane region" description="Helical" evidence="1">
    <location>
        <begin position="326"/>
        <end position="350"/>
    </location>
</feature>
<evidence type="ECO:0000313" key="2">
    <source>
        <dbReference type="EMBL" id="RRD06126.1"/>
    </source>
</evidence>
<feature type="transmembrane region" description="Helical" evidence="1">
    <location>
        <begin position="148"/>
        <end position="167"/>
    </location>
</feature>
<dbReference type="PANTHER" id="PTHR11328:SF24">
    <property type="entry name" value="MAJOR FACILITATOR SUPERFAMILY (MFS) PROFILE DOMAIN-CONTAINING PROTEIN"/>
    <property type="match status" value="1"/>
</dbReference>
<evidence type="ECO:0000313" key="3">
    <source>
        <dbReference type="Proteomes" id="UP000280819"/>
    </source>
</evidence>
<feature type="transmembrane region" description="Helical" evidence="1">
    <location>
        <begin position="300"/>
        <end position="320"/>
    </location>
</feature>
<gene>
    <name evidence="2" type="ORF">EII34_05055</name>
</gene>
<feature type="transmembrane region" description="Helical" evidence="1">
    <location>
        <begin position="107"/>
        <end position="127"/>
    </location>
</feature>
<feature type="transmembrane region" description="Helical" evidence="1">
    <location>
        <begin position="77"/>
        <end position="95"/>
    </location>
</feature>
<dbReference type="GO" id="GO:0006814">
    <property type="term" value="P:sodium ion transport"/>
    <property type="evidence" value="ECO:0007669"/>
    <property type="project" value="InterPro"/>
</dbReference>
<sequence length="461" mass="49627">MRDKIGYMFGDFGNDFTFILQSAFFMLFYTNVVGINPGHVGLLLLTARVLDGFTDVGMGILVDRLPVKAGGAKFKRWIKFIAIPVAVASALMYMAFVADFDSYTAKLVWMCATYMLWGSVCYTAVNIPYGSMASVVSDNPDHRAELSVFRSTGATLAQLIIMGALPLLVYTTNEAGVSVLSGPRMSIAAAVCAVLAVGCYALCYRLVEERVPSGSGKDGTSPGIATMLRAVFTNRALLGLIVAAMLLLLSMLFLGQMVSYLFLNYFGDGKLSSPASIAGIAPALLLIVLAPMLSRRFGKAETGMVAMFGAGALFVLAFFIKIQNPVWWIVVYAVGMFAISVFNYLVWAFITDVIDFQEVRSGSRDDGTVYAIYSWARKLGQALAGGLTGWSLGLIGFDAQAAKQGMAQTPEVNEGIYMLANLVPGVGCLLVGAALLLLYPLKKSVVEENTRTLRERRAAKA</sequence>
<reference evidence="2 3" key="1">
    <citation type="submission" date="2018-11" db="EMBL/GenBank/DDBJ databases">
        <title>Genomes From Bacteria Associated with the Canine Oral Cavity: a Test Case for Automated Genome-Based Taxonomic Assignment.</title>
        <authorList>
            <person name="Coil D.A."/>
            <person name="Jospin G."/>
            <person name="Darling A.E."/>
            <person name="Wallis C."/>
            <person name="Davis I.J."/>
            <person name="Harris S."/>
            <person name="Eisen J.A."/>
            <person name="Holcombe L.J."/>
            <person name="O'Flynn C."/>
        </authorList>
    </citation>
    <scope>NUCLEOTIDE SEQUENCE [LARGE SCALE GENOMIC DNA]</scope>
    <source>
        <strain evidence="2 3">OH887_COT-365</strain>
    </source>
</reference>